<keyword evidence="2" id="KW-0808">Transferase</keyword>
<dbReference type="GO" id="GO:0070292">
    <property type="term" value="P:N-acylphosphatidylethanolamine metabolic process"/>
    <property type="evidence" value="ECO:0007669"/>
    <property type="project" value="TreeGrafter"/>
</dbReference>
<proteinExistence type="inferred from homology"/>
<sequence>MRVEDLSVGDMVNCKMDAGPMTVTHRGIYVGYTAQGGRHSVVHNFCGENTGKKQMKKGGGDGGVIIWSMDVFEESANNEYWWVDNNWPRFGPTPYTGEQIAQRALNRVGERDYRFLSHNCEHFAFWCRYNVAWSPQADDNLLVQVVRPLCSIM</sequence>
<protein>
    <submittedName>
        <fullName evidence="7">LRAT domain-containing protein</fullName>
    </submittedName>
</protein>
<dbReference type="PANTHER" id="PTHR13943">
    <property type="entry name" value="HRAS-LIKE SUPPRESSOR - RELATED"/>
    <property type="match status" value="1"/>
</dbReference>
<dbReference type="GO" id="GO:0005737">
    <property type="term" value="C:cytoplasm"/>
    <property type="evidence" value="ECO:0007669"/>
    <property type="project" value="TreeGrafter"/>
</dbReference>
<evidence type="ECO:0000313" key="7">
    <source>
        <dbReference type="WBParaSite" id="GPLIN_000635100"/>
    </source>
</evidence>
<organism evidence="6 7">
    <name type="scientific">Globodera pallida</name>
    <name type="common">Potato cyst nematode worm</name>
    <name type="synonym">Heterodera pallida</name>
    <dbReference type="NCBI Taxonomy" id="36090"/>
    <lineage>
        <taxon>Eukaryota</taxon>
        <taxon>Metazoa</taxon>
        <taxon>Ecdysozoa</taxon>
        <taxon>Nematoda</taxon>
        <taxon>Chromadorea</taxon>
        <taxon>Rhabditida</taxon>
        <taxon>Tylenchina</taxon>
        <taxon>Tylenchomorpha</taxon>
        <taxon>Tylenchoidea</taxon>
        <taxon>Heteroderidae</taxon>
        <taxon>Heteroderinae</taxon>
        <taxon>Globodera</taxon>
    </lineage>
</organism>
<dbReference type="PANTHER" id="PTHR13943:SF77">
    <property type="entry name" value="LRAT DOMAIN-CONTAINING PROTEIN"/>
    <property type="match status" value="1"/>
</dbReference>
<evidence type="ECO:0000256" key="4">
    <source>
        <dbReference type="ARBA" id="ARBA00023098"/>
    </source>
</evidence>
<reference evidence="7" key="2">
    <citation type="submission" date="2016-06" db="UniProtKB">
        <authorList>
            <consortium name="WormBaseParasite"/>
        </authorList>
    </citation>
    <scope>IDENTIFICATION</scope>
</reference>
<evidence type="ECO:0000256" key="1">
    <source>
        <dbReference type="ARBA" id="ARBA00007824"/>
    </source>
</evidence>
<dbReference type="WBParaSite" id="GPLIN_000635100">
    <property type="protein sequence ID" value="GPLIN_000635100"/>
    <property type="gene ID" value="GPLIN_000635100"/>
</dbReference>
<comment type="similarity">
    <text evidence="1">Belongs to the H-rev107 family.</text>
</comment>
<reference evidence="6" key="1">
    <citation type="submission" date="2014-05" db="EMBL/GenBank/DDBJ databases">
        <title>The genome and life-stage specific transcriptomes of Globodera pallida elucidate key aspects of plant parasitism by a cyst nematode.</title>
        <authorList>
            <person name="Cotton J.A."/>
            <person name="Lilley C.J."/>
            <person name="Jones L.M."/>
            <person name="Kikuchi T."/>
            <person name="Reid A.J."/>
            <person name="Thorpe P."/>
            <person name="Tsai I.J."/>
            <person name="Beasley H."/>
            <person name="Blok V."/>
            <person name="Cock P.J.A."/>
            <person name="Van den Akker S.E."/>
            <person name="Holroyd N."/>
            <person name="Hunt M."/>
            <person name="Mantelin S."/>
            <person name="Naghra H."/>
            <person name="Pain A."/>
            <person name="Palomares-Rius J.E."/>
            <person name="Zarowiecki M."/>
            <person name="Berriman M."/>
            <person name="Jones J.T."/>
            <person name="Urwin P.E."/>
        </authorList>
    </citation>
    <scope>NUCLEOTIDE SEQUENCE [LARGE SCALE GENOMIC DNA]</scope>
    <source>
        <strain evidence="6">Lindley</strain>
    </source>
</reference>
<dbReference type="PROSITE" id="PS51934">
    <property type="entry name" value="LRAT"/>
    <property type="match status" value="1"/>
</dbReference>
<dbReference type="InterPro" id="IPR007053">
    <property type="entry name" value="LRAT_dom"/>
</dbReference>
<dbReference type="GO" id="GO:0008970">
    <property type="term" value="F:phospholipase A1 activity"/>
    <property type="evidence" value="ECO:0007669"/>
    <property type="project" value="TreeGrafter"/>
</dbReference>
<name>A0A183C0F8_GLOPA</name>
<dbReference type="InterPro" id="IPR051496">
    <property type="entry name" value="H-rev107_PLA/AT"/>
</dbReference>
<keyword evidence="3" id="KW-0378">Hydrolase</keyword>
<dbReference type="OrthoDB" id="421951at2759"/>
<evidence type="ECO:0000259" key="5">
    <source>
        <dbReference type="PROSITE" id="PS51934"/>
    </source>
</evidence>
<accession>A0A183C0F8</accession>
<dbReference type="Proteomes" id="UP000050741">
    <property type="component" value="Unassembled WGS sequence"/>
</dbReference>
<evidence type="ECO:0000313" key="6">
    <source>
        <dbReference type="Proteomes" id="UP000050741"/>
    </source>
</evidence>
<dbReference type="GO" id="GO:0004623">
    <property type="term" value="F:phospholipase A2 activity"/>
    <property type="evidence" value="ECO:0007669"/>
    <property type="project" value="TreeGrafter"/>
</dbReference>
<feature type="domain" description="LRAT" evidence="5">
    <location>
        <begin position="15"/>
        <end position="136"/>
    </location>
</feature>
<evidence type="ECO:0000256" key="3">
    <source>
        <dbReference type="ARBA" id="ARBA00022801"/>
    </source>
</evidence>
<keyword evidence="6" id="KW-1185">Reference proteome</keyword>
<dbReference type="Pfam" id="PF04970">
    <property type="entry name" value="LRAT"/>
    <property type="match status" value="1"/>
</dbReference>
<evidence type="ECO:0000256" key="2">
    <source>
        <dbReference type="ARBA" id="ARBA00022679"/>
    </source>
</evidence>
<dbReference type="GO" id="GO:0016410">
    <property type="term" value="F:N-acyltransferase activity"/>
    <property type="evidence" value="ECO:0007669"/>
    <property type="project" value="TreeGrafter"/>
</dbReference>
<keyword evidence="4" id="KW-0443">Lipid metabolism</keyword>
<dbReference type="AlphaFoldDB" id="A0A183C0F8"/>
<dbReference type="Gene3D" id="3.90.1720.10">
    <property type="entry name" value="endopeptidase domain like (from Nostoc punctiforme)"/>
    <property type="match status" value="1"/>
</dbReference>